<dbReference type="EMBL" id="JXST01000003">
    <property type="protein sequence ID" value="KIU18313.1"/>
    <property type="molecule type" value="Genomic_DNA"/>
</dbReference>
<dbReference type="STRING" id="280871.TL10_02335"/>
<organism evidence="2 3">
    <name type="scientific">Mycolicibacterium llatzerense</name>
    <dbReference type="NCBI Taxonomy" id="280871"/>
    <lineage>
        <taxon>Bacteria</taxon>
        <taxon>Bacillati</taxon>
        <taxon>Actinomycetota</taxon>
        <taxon>Actinomycetes</taxon>
        <taxon>Mycobacteriales</taxon>
        <taxon>Mycobacteriaceae</taxon>
        <taxon>Mycolicibacterium</taxon>
    </lineage>
</organism>
<reference evidence="2 3" key="1">
    <citation type="submission" date="2015-01" db="EMBL/GenBank/DDBJ databases">
        <title>Genome sequence of Mycobacterium llatzerense and Mycobacterium immunogenum recovered from brain abscess.</title>
        <authorList>
            <person name="Greninger A.L."/>
            <person name="Langelier C."/>
            <person name="Cunningham G."/>
            <person name="Chiu C.Y."/>
            <person name="Miller S."/>
        </authorList>
    </citation>
    <scope>NUCLEOTIDE SEQUENCE [LARGE SCALE GENOMIC DNA]</scope>
    <source>
        <strain evidence="2 3">CLUC14</strain>
    </source>
</reference>
<dbReference type="OrthoDB" id="3234360at2"/>
<feature type="region of interest" description="Disordered" evidence="1">
    <location>
        <begin position="26"/>
        <end position="48"/>
    </location>
</feature>
<dbReference type="PATRIC" id="fig|280871.6.peg.475"/>
<dbReference type="RefSeq" id="WP_043984381.1">
    <property type="nucleotide sequence ID" value="NZ_JXST01000003.1"/>
</dbReference>
<dbReference type="AlphaFoldDB" id="A0A0D1J9N3"/>
<proteinExistence type="predicted"/>
<comment type="caution">
    <text evidence="2">The sequence shown here is derived from an EMBL/GenBank/DDBJ whole genome shotgun (WGS) entry which is preliminary data.</text>
</comment>
<evidence type="ECO:0000313" key="3">
    <source>
        <dbReference type="Proteomes" id="UP000032221"/>
    </source>
</evidence>
<feature type="compositionally biased region" description="Polar residues" evidence="1">
    <location>
        <begin position="34"/>
        <end position="44"/>
    </location>
</feature>
<evidence type="ECO:0000256" key="1">
    <source>
        <dbReference type="SAM" id="MobiDB-lite"/>
    </source>
</evidence>
<gene>
    <name evidence="2" type="ORF">TL10_02335</name>
</gene>
<sequence>MPRAPRHCPGDRGNCDNLITGSQRYCDDHDQPWQGRTTGQGSTRATRKAREDCLDKAKRRCQLNHPGCIGRATDAHHLDGVAATGRTRAKAVDRGRLVAACRPCHDVETAKQSAAARATL</sequence>
<name>A0A0D1J9N3_9MYCO</name>
<evidence type="ECO:0000313" key="2">
    <source>
        <dbReference type="EMBL" id="KIU18313.1"/>
    </source>
</evidence>
<dbReference type="Proteomes" id="UP000032221">
    <property type="component" value="Unassembled WGS sequence"/>
</dbReference>
<accession>A0A0D1J9N3</accession>
<protein>
    <recommendedName>
        <fullName evidence="4">HNH endonuclease</fullName>
    </recommendedName>
</protein>
<evidence type="ECO:0008006" key="4">
    <source>
        <dbReference type="Google" id="ProtNLM"/>
    </source>
</evidence>
<keyword evidence="3" id="KW-1185">Reference proteome</keyword>